<name>A0ABY7U8B8_9CORY</name>
<keyword evidence="5 8" id="KW-0812">Transmembrane</keyword>
<accession>A0ABY7U8B8</accession>
<evidence type="ECO:0000256" key="6">
    <source>
        <dbReference type="ARBA" id="ARBA00022989"/>
    </source>
</evidence>
<feature type="transmembrane region" description="Helical" evidence="8">
    <location>
        <begin position="320"/>
        <end position="337"/>
    </location>
</feature>
<dbReference type="InterPro" id="IPR037294">
    <property type="entry name" value="ABC_BtuC-like"/>
</dbReference>
<evidence type="ECO:0000256" key="8">
    <source>
        <dbReference type="SAM" id="Phobius"/>
    </source>
</evidence>
<feature type="transmembrane region" description="Helical" evidence="8">
    <location>
        <begin position="104"/>
        <end position="124"/>
    </location>
</feature>
<organism evidence="9 10">
    <name type="scientific">Corynebacterium massiliense DSM 45435</name>
    <dbReference type="NCBI Taxonomy" id="1121364"/>
    <lineage>
        <taxon>Bacteria</taxon>
        <taxon>Bacillati</taxon>
        <taxon>Actinomycetota</taxon>
        <taxon>Actinomycetes</taxon>
        <taxon>Mycobacteriales</taxon>
        <taxon>Corynebacteriaceae</taxon>
        <taxon>Corynebacterium</taxon>
    </lineage>
</organism>
<evidence type="ECO:0000256" key="2">
    <source>
        <dbReference type="ARBA" id="ARBA00007935"/>
    </source>
</evidence>
<evidence type="ECO:0000313" key="10">
    <source>
        <dbReference type="Proteomes" id="UP001220064"/>
    </source>
</evidence>
<evidence type="ECO:0000256" key="5">
    <source>
        <dbReference type="ARBA" id="ARBA00022692"/>
    </source>
</evidence>
<feature type="transmembrane region" description="Helical" evidence="8">
    <location>
        <begin position="204"/>
        <end position="224"/>
    </location>
</feature>
<dbReference type="Proteomes" id="UP001220064">
    <property type="component" value="Chromosome"/>
</dbReference>
<comment type="subcellular location">
    <subcellularLocation>
        <location evidence="1">Cell membrane</location>
        <topology evidence="1">Multi-pass membrane protein</topology>
    </subcellularLocation>
</comment>
<feature type="transmembrane region" description="Helical" evidence="8">
    <location>
        <begin position="254"/>
        <end position="282"/>
    </location>
</feature>
<sequence>MNVNKDTYRYSALSGRRSGGRLGVVLFVGFALLAAFALASLALGARALSLDDVVSALHKEPGIATSTVWERRLPRTLVAVCAGSALALAGAVLQIVTRNPLADTGIFGINVGASLAAAIGMGWLGLQLPLMFSLAAIVGAAATMVVVTLLGRSSLGDVDPLRLILAGVAIGAVCEGISQALILLDPRTFARIRAWVTGSVDVASWPPVVITACGLGVGVVLLAIFARNLPALALGNDAAASLGVNVQLTRLGLLAAVTILAATATAAAGAIVFVGLIIPHVVRLCGIYEERSQLIACAVVGPLFLLGADIVGRFLTTSELPAGVAVSLVGAPVLILLSHRAGRRL</sequence>
<feature type="transmembrane region" description="Helical" evidence="8">
    <location>
        <begin position="294"/>
        <end position="314"/>
    </location>
</feature>
<dbReference type="InterPro" id="IPR000522">
    <property type="entry name" value="ABC_transptr_permease_BtuC"/>
</dbReference>
<keyword evidence="6 8" id="KW-1133">Transmembrane helix</keyword>
<feature type="transmembrane region" description="Helical" evidence="8">
    <location>
        <begin position="163"/>
        <end position="184"/>
    </location>
</feature>
<dbReference type="PANTHER" id="PTHR30472:SF1">
    <property type="entry name" value="FE(3+) DICITRATE TRANSPORT SYSTEM PERMEASE PROTEIN FECC-RELATED"/>
    <property type="match status" value="1"/>
</dbReference>
<comment type="similarity">
    <text evidence="2">Belongs to the binding-protein-dependent transport system permease family. FecCD subfamily.</text>
</comment>
<protein>
    <submittedName>
        <fullName evidence="9">Ferric enterobactin transport system permease protein FepD</fullName>
    </submittedName>
</protein>
<keyword evidence="7 8" id="KW-0472">Membrane</keyword>
<evidence type="ECO:0000256" key="4">
    <source>
        <dbReference type="ARBA" id="ARBA00022475"/>
    </source>
</evidence>
<feature type="transmembrane region" description="Helical" evidence="8">
    <location>
        <begin position="21"/>
        <end position="43"/>
    </location>
</feature>
<keyword evidence="4" id="KW-1003">Cell membrane</keyword>
<dbReference type="CDD" id="cd06550">
    <property type="entry name" value="TM_ABC_iron-siderophores_like"/>
    <property type="match status" value="1"/>
</dbReference>
<dbReference type="SUPFAM" id="SSF81345">
    <property type="entry name" value="ABC transporter involved in vitamin B12 uptake, BtuC"/>
    <property type="match status" value="1"/>
</dbReference>
<keyword evidence="10" id="KW-1185">Reference proteome</keyword>
<reference evidence="9 10" key="1">
    <citation type="submission" date="2020-10" db="EMBL/GenBank/DDBJ databases">
        <title>Complete genome sequence of Corynebacterium massiliense DSM 45435, type strain of Corynebacterium massiliense.</title>
        <authorList>
            <person name="Busche T."/>
            <person name="Kalinowski J."/>
            <person name="Ruckert C."/>
        </authorList>
    </citation>
    <scope>NUCLEOTIDE SEQUENCE [LARGE SCALE GENOMIC DNA]</scope>
    <source>
        <strain evidence="9 10">DSM 45435</strain>
    </source>
</reference>
<dbReference type="Pfam" id="PF01032">
    <property type="entry name" value="FecCD"/>
    <property type="match status" value="1"/>
</dbReference>
<proteinExistence type="inferred from homology"/>
<evidence type="ECO:0000313" key="9">
    <source>
        <dbReference type="EMBL" id="WCZ32911.1"/>
    </source>
</evidence>
<keyword evidence="3" id="KW-0813">Transport</keyword>
<dbReference type="PANTHER" id="PTHR30472">
    <property type="entry name" value="FERRIC ENTEROBACTIN TRANSPORT SYSTEM PERMEASE PROTEIN"/>
    <property type="match status" value="1"/>
</dbReference>
<evidence type="ECO:0000256" key="7">
    <source>
        <dbReference type="ARBA" id="ARBA00023136"/>
    </source>
</evidence>
<feature type="transmembrane region" description="Helical" evidence="8">
    <location>
        <begin position="77"/>
        <end position="97"/>
    </location>
</feature>
<evidence type="ECO:0000256" key="1">
    <source>
        <dbReference type="ARBA" id="ARBA00004651"/>
    </source>
</evidence>
<feature type="transmembrane region" description="Helical" evidence="8">
    <location>
        <begin position="130"/>
        <end position="151"/>
    </location>
</feature>
<dbReference type="Gene3D" id="1.10.3470.10">
    <property type="entry name" value="ABC transporter involved in vitamin B12 uptake, BtuC"/>
    <property type="match status" value="1"/>
</dbReference>
<dbReference type="EMBL" id="CP063189">
    <property type="protein sequence ID" value="WCZ32911.1"/>
    <property type="molecule type" value="Genomic_DNA"/>
</dbReference>
<evidence type="ECO:0000256" key="3">
    <source>
        <dbReference type="ARBA" id="ARBA00022448"/>
    </source>
</evidence>
<gene>
    <name evidence="9" type="primary">fepD2</name>
    <name evidence="9" type="ORF">CMASS_07390</name>
</gene>